<reference evidence="6 7" key="1">
    <citation type="submission" date="2019-03" db="EMBL/GenBank/DDBJ databases">
        <title>Ramlibacter rhizophilus CCTCC AB2015357, whole genome shotgun sequence.</title>
        <authorList>
            <person name="Zhang X."/>
            <person name="Feng G."/>
            <person name="Zhu H."/>
        </authorList>
    </citation>
    <scope>NUCLEOTIDE SEQUENCE [LARGE SCALE GENOMIC DNA]</scope>
    <source>
        <strain evidence="6 7">CCTCC AB2015357</strain>
    </source>
</reference>
<comment type="caution">
    <text evidence="6">The sequence shown here is derived from an EMBL/GenBank/DDBJ whole genome shotgun (WGS) entry which is preliminary data.</text>
</comment>
<dbReference type="InterPro" id="IPR005119">
    <property type="entry name" value="LysR_subst-bd"/>
</dbReference>
<dbReference type="InterPro" id="IPR000847">
    <property type="entry name" value="LysR_HTH_N"/>
</dbReference>
<dbReference type="InterPro" id="IPR036390">
    <property type="entry name" value="WH_DNA-bd_sf"/>
</dbReference>
<sequence length="333" mass="35161">MVQAHKDAADTLNDTLVARLKLRQLALLQKLAQQGSLSRVAQAMRLSQPAITQALREIETLFGTPLFARGSRGLAPTPAGEVALAHARTALAGLEATARELAALEAGRHARLRVGVIPHLPMGLLDAMLQALLAASPRNAVMLREGTSDELVTALRAGELDWAIGRPFYDSGDADIQVEPLYEQRPSLLVPAASRARLARAAADLRQLADLDWILPPPRTPIRRSVNAMFARAGIAPPSPLLETYSLKSIEAVLARQPRAIALLAHDVGADLAARGAAALLPCALQWDLPPISLLSLAGASGARLSPQAVQALSAAVARMPGQRDARAAPAHA</sequence>
<dbReference type="Proteomes" id="UP000297564">
    <property type="component" value="Unassembled WGS sequence"/>
</dbReference>
<keyword evidence="4" id="KW-0804">Transcription</keyword>
<protein>
    <submittedName>
        <fullName evidence="6">LysR family transcriptional regulator</fullName>
    </submittedName>
</protein>
<dbReference type="Pfam" id="PF03466">
    <property type="entry name" value="LysR_substrate"/>
    <property type="match status" value="1"/>
</dbReference>
<evidence type="ECO:0000259" key="5">
    <source>
        <dbReference type="PROSITE" id="PS50931"/>
    </source>
</evidence>
<evidence type="ECO:0000256" key="1">
    <source>
        <dbReference type="ARBA" id="ARBA00009437"/>
    </source>
</evidence>
<keyword evidence="3" id="KW-0238">DNA-binding</keyword>
<dbReference type="Pfam" id="PF00126">
    <property type="entry name" value="HTH_1"/>
    <property type="match status" value="1"/>
</dbReference>
<dbReference type="PANTHER" id="PTHR30419:SF8">
    <property type="entry name" value="NITROGEN ASSIMILATION TRANSCRIPTIONAL ACTIVATOR-RELATED"/>
    <property type="match status" value="1"/>
</dbReference>
<dbReference type="Gene3D" id="1.10.10.10">
    <property type="entry name" value="Winged helix-like DNA-binding domain superfamily/Winged helix DNA-binding domain"/>
    <property type="match status" value="1"/>
</dbReference>
<keyword evidence="2" id="KW-0805">Transcription regulation</keyword>
<dbReference type="PANTHER" id="PTHR30419">
    <property type="entry name" value="HTH-TYPE TRANSCRIPTIONAL REGULATOR YBHD"/>
    <property type="match status" value="1"/>
</dbReference>
<dbReference type="Gene3D" id="3.40.190.290">
    <property type="match status" value="1"/>
</dbReference>
<name>A0A4Z0BP55_9BURK</name>
<accession>A0A4Z0BP55</accession>
<dbReference type="EMBL" id="SMLL01000004">
    <property type="protein sequence ID" value="TFY99834.1"/>
    <property type="molecule type" value="Genomic_DNA"/>
</dbReference>
<comment type="similarity">
    <text evidence="1">Belongs to the LysR transcriptional regulatory family.</text>
</comment>
<feature type="domain" description="HTH lysR-type" evidence="5">
    <location>
        <begin position="20"/>
        <end position="77"/>
    </location>
</feature>
<dbReference type="GO" id="GO:0003677">
    <property type="term" value="F:DNA binding"/>
    <property type="evidence" value="ECO:0007669"/>
    <property type="project" value="UniProtKB-KW"/>
</dbReference>
<evidence type="ECO:0000313" key="7">
    <source>
        <dbReference type="Proteomes" id="UP000297564"/>
    </source>
</evidence>
<evidence type="ECO:0000256" key="2">
    <source>
        <dbReference type="ARBA" id="ARBA00023015"/>
    </source>
</evidence>
<dbReference type="GO" id="GO:0003700">
    <property type="term" value="F:DNA-binding transcription factor activity"/>
    <property type="evidence" value="ECO:0007669"/>
    <property type="project" value="InterPro"/>
</dbReference>
<proteinExistence type="inferred from homology"/>
<evidence type="ECO:0000256" key="3">
    <source>
        <dbReference type="ARBA" id="ARBA00023125"/>
    </source>
</evidence>
<evidence type="ECO:0000256" key="4">
    <source>
        <dbReference type="ARBA" id="ARBA00023163"/>
    </source>
</evidence>
<dbReference type="PRINTS" id="PR00039">
    <property type="entry name" value="HTHLYSR"/>
</dbReference>
<evidence type="ECO:0000313" key="6">
    <source>
        <dbReference type="EMBL" id="TFY99834.1"/>
    </source>
</evidence>
<dbReference type="RefSeq" id="WP_135285377.1">
    <property type="nucleotide sequence ID" value="NZ_SMLL01000004.1"/>
</dbReference>
<dbReference type="SUPFAM" id="SSF46785">
    <property type="entry name" value="Winged helix' DNA-binding domain"/>
    <property type="match status" value="1"/>
</dbReference>
<organism evidence="6 7">
    <name type="scientific">Ramlibacter rhizophilus</name>
    <dbReference type="NCBI Taxonomy" id="1781167"/>
    <lineage>
        <taxon>Bacteria</taxon>
        <taxon>Pseudomonadati</taxon>
        <taxon>Pseudomonadota</taxon>
        <taxon>Betaproteobacteria</taxon>
        <taxon>Burkholderiales</taxon>
        <taxon>Comamonadaceae</taxon>
        <taxon>Ramlibacter</taxon>
    </lineage>
</organism>
<dbReference type="InterPro" id="IPR050950">
    <property type="entry name" value="HTH-type_LysR_regulators"/>
</dbReference>
<dbReference type="SUPFAM" id="SSF53850">
    <property type="entry name" value="Periplasmic binding protein-like II"/>
    <property type="match status" value="1"/>
</dbReference>
<dbReference type="InterPro" id="IPR036388">
    <property type="entry name" value="WH-like_DNA-bd_sf"/>
</dbReference>
<keyword evidence="7" id="KW-1185">Reference proteome</keyword>
<dbReference type="AlphaFoldDB" id="A0A4Z0BP55"/>
<dbReference type="GO" id="GO:0005829">
    <property type="term" value="C:cytosol"/>
    <property type="evidence" value="ECO:0007669"/>
    <property type="project" value="TreeGrafter"/>
</dbReference>
<gene>
    <name evidence="6" type="ORF">EZ242_11915</name>
</gene>
<dbReference type="PROSITE" id="PS50931">
    <property type="entry name" value="HTH_LYSR"/>
    <property type="match status" value="1"/>
</dbReference>
<dbReference type="OrthoDB" id="8806341at2"/>